<evidence type="ECO:0000256" key="1">
    <source>
        <dbReference type="SAM" id="MobiDB-lite"/>
    </source>
</evidence>
<feature type="region of interest" description="Disordered" evidence="1">
    <location>
        <begin position="259"/>
        <end position="279"/>
    </location>
</feature>
<reference evidence="2" key="1">
    <citation type="submission" date="2021-06" db="EMBL/GenBank/DDBJ databases">
        <authorList>
            <person name="Kallberg Y."/>
            <person name="Tangrot J."/>
            <person name="Rosling A."/>
        </authorList>
    </citation>
    <scope>NUCLEOTIDE SEQUENCE</scope>
    <source>
        <strain evidence="2">FL966</strain>
    </source>
</reference>
<protein>
    <submittedName>
        <fullName evidence="2">227_t:CDS:1</fullName>
    </submittedName>
</protein>
<keyword evidence="3" id="KW-1185">Reference proteome</keyword>
<dbReference type="AlphaFoldDB" id="A0A9N9AQ18"/>
<comment type="caution">
    <text evidence="2">The sequence shown here is derived from an EMBL/GenBank/DDBJ whole genome shotgun (WGS) entry which is preliminary data.</text>
</comment>
<sequence length="279" mass="32402">MVYAFKEEEEEDVNNLQKEFEKKINTYVNSDVNTNAGTYINIDLDAYTEVDAYMEIDADMNINADMNMNADMDAYMDLRIDADVNTNTDSESIDNNEIFSYKKAIEHIEKHGIKNGFEVVKCRLQKNKRNEVVNDLDDANFYELYNLDHEDMINLTNDISFAEDEYESVISNLDSLIKCLGYAKKVVGLALETGCENELNKLLRNWINETERKMSYNLNESNNENLPNITNSYLMHMKGAPKKCLKSILENYAFKHHNQKTDKPTQRINKYTEDLGDNR</sequence>
<organism evidence="2 3">
    <name type="scientific">Cetraspora pellucida</name>
    <dbReference type="NCBI Taxonomy" id="1433469"/>
    <lineage>
        <taxon>Eukaryota</taxon>
        <taxon>Fungi</taxon>
        <taxon>Fungi incertae sedis</taxon>
        <taxon>Mucoromycota</taxon>
        <taxon>Glomeromycotina</taxon>
        <taxon>Glomeromycetes</taxon>
        <taxon>Diversisporales</taxon>
        <taxon>Gigasporaceae</taxon>
        <taxon>Cetraspora</taxon>
    </lineage>
</organism>
<accession>A0A9N9AQ18</accession>
<evidence type="ECO:0000313" key="2">
    <source>
        <dbReference type="EMBL" id="CAG8538491.1"/>
    </source>
</evidence>
<gene>
    <name evidence="2" type="ORF">CPELLU_LOCUS4185</name>
</gene>
<evidence type="ECO:0000313" key="3">
    <source>
        <dbReference type="Proteomes" id="UP000789759"/>
    </source>
</evidence>
<dbReference type="Proteomes" id="UP000789759">
    <property type="component" value="Unassembled WGS sequence"/>
</dbReference>
<name>A0A9N9AQ18_9GLOM</name>
<proteinExistence type="predicted"/>
<dbReference type="EMBL" id="CAJVQA010002158">
    <property type="protein sequence ID" value="CAG8538491.1"/>
    <property type="molecule type" value="Genomic_DNA"/>
</dbReference>